<feature type="chain" id="PRO_5011755734" description="Sensor of ECF-type sigma factor" evidence="1">
    <location>
        <begin position="20"/>
        <end position="150"/>
    </location>
</feature>
<accession>A0A1I1GIQ0</accession>
<sequence>MKKIVLVLLLILGFSTAQAQDDKERERIKSLKTAFITQELNLSNKVAQKFWPIYDRYEEQRRELYHREHRDINDVECISEDKANDLLKEFIEIEKEDYELKRKYFADLKSILSAQEIIKLHQLEEDFHRKLIREYRARQQKERQKNNEEE</sequence>
<dbReference type="Proteomes" id="UP000199438">
    <property type="component" value="Unassembled WGS sequence"/>
</dbReference>
<evidence type="ECO:0000256" key="1">
    <source>
        <dbReference type="SAM" id="SignalP"/>
    </source>
</evidence>
<reference evidence="3" key="1">
    <citation type="submission" date="2016-10" db="EMBL/GenBank/DDBJ databases">
        <authorList>
            <person name="Varghese N."/>
            <person name="Submissions S."/>
        </authorList>
    </citation>
    <scope>NUCLEOTIDE SEQUENCE [LARGE SCALE GENOMIC DNA]</scope>
    <source>
        <strain evidence="3">DSM 24499</strain>
    </source>
</reference>
<proteinExistence type="predicted"/>
<evidence type="ECO:0000313" key="3">
    <source>
        <dbReference type="Proteomes" id="UP000199438"/>
    </source>
</evidence>
<dbReference type="STRING" id="1334022.SAMN04487907_102300"/>
<keyword evidence="3" id="KW-1185">Reference proteome</keyword>
<dbReference type="AlphaFoldDB" id="A0A1I1GIQ0"/>
<dbReference type="RefSeq" id="WP_092541243.1">
    <property type="nucleotide sequence ID" value="NZ_FOKV01000002.1"/>
</dbReference>
<gene>
    <name evidence="2" type="ORF">SAMN04487907_102300</name>
</gene>
<organism evidence="2 3">
    <name type="scientific">Zunongwangia mangrovi</name>
    <dbReference type="NCBI Taxonomy" id="1334022"/>
    <lineage>
        <taxon>Bacteria</taxon>
        <taxon>Pseudomonadati</taxon>
        <taxon>Bacteroidota</taxon>
        <taxon>Flavobacteriia</taxon>
        <taxon>Flavobacteriales</taxon>
        <taxon>Flavobacteriaceae</taxon>
        <taxon>Zunongwangia</taxon>
    </lineage>
</organism>
<keyword evidence="1" id="KW-0732">Signal</keyword>
<feature type="signal peptide" evidence="1">
    <location>
        <begin position="1"/>
        <end position="19"/>
    </location>
</feature>
<dbReference type="OrthoDB" id="675330at2"/>
<name>A0A1I1GIQ0_9FLAO</name>
<evidence type="ECO:0008006" key="4">
    <source>
        <dbReference type="Google" id="ProtNLM"/>
    </source>
</evidence>
<evidence type="ECO:0000313" key="2">
    <source>
        <dbReference type="EMBL" id="SFC11667.1"/>
    </source>
</evidence>
<protein>
    <recommendedName>
        <fullName evidence="4">Sensor of ECF-type sigma factor</fullName>
    </recommendedName>
</protein>
<dbReference type="EMBL" id="FOKV01000002">
    <property type="protein sequence ID" value="SFC11667.1"/>
    <property type="molecule type" value="Genomic_DNA"/>
</dbReference>